<dbReference type="Proteomes" id="UP000246078">
    <property type="component" value="Unassembled WGS sequence"/>
</dbReference>
<dbReference type="VEuPathDB" id="TriTrypDB:TcBrA4_0083630"/>
<name>A0A2V2W7I6_TRYCR</name>
<evidence type="ECO:0000259" key="8">
    <source>
        <dbReference type="Pfam" id="PF05347"/>
    </source>
</evidence>
<evidence type="ECO:0000256" key="6">
    <source>
        <dbReference type="ARBA" id="ARBA00044735"/>
    </source>
</evidence>
<keyword evidence="3" id="KW-0809">Transit peptide</keyword>
<reference evidence="9 10" key="1">
    <citation type="journal article" date="2018" name="Microb. Genom.">
        <title>Expanding an expanded genome: long-read sequencing of Trypanosoma cruzi.</title>
        <authorList>
            <person name="Berna L."/>
            <person name="Rodriguez M."/>
            <person name="Chiribao M.L."/>
            <person name="Parodi-Talice A."/>
            <person name="Pita S."/>
            <person name="Rijo G."/>
            <person name="Alvarez-Valin F."/>
            <person name="Robello C."/>
        </authorList>
    </citation>
    <scope>NUCLEOTIDE SEQUENCE [LARGE SCALE GENOMIC DNA]</scope>
    <source>
        <strain evidence="9 10">TCC</strain>
    </source>
</reference>
<dbReference type="GO" id="GO:0005739">
    <property type="term" value="C:mitochondrion"/>
    <property type="evidence" value="ECO:0007669"/>
    <property type="project" value="UniProtKB-SubCell"/>
</dbReference>
<dbReference type="VEuPathDB" id="TriTrypDB:BCY84_18823"/>
<evidence type="ECO:0000256" key="1">
    <source>
        <dbReference type="ARBA" id="ARBA00004173"/>
    </source>
</evidence>
<keyword evidence="4" id="KW-0496">Mitochondrion</keyword>
<feature type="domain" description="Complex 1 LYR protein" evidence="8">
    <location>
        <begin position="106"/>
        <end position="164"/>
    </location>
</feature>
<dbReference type="EMBL" id="PRFC01000150">
    <property type="protein sequence ID" value="PWV04471.1"/>
    <property type="molecule type" value="Genomic_DNA"/>
</dbReference>
<dbReference type="InterPro" id="IPR045293">
    <property type="entry name" value="Complex1_LYR_LYRM2"/>
</dbReference>
<dbReference type="VEuPathDB" id="TriTrypDB:TcCLB.503939.84"/>
<evidence type="ECO:0000256" key="2">
    <source>
        <dbReference type="ARBA" id="ARBA00009508"/>
    </source>
</evidence>
<dbReference type="VEuPathDB" id="TriTrypDB:TcCLB.509805.120"/>
<dbReference type="VEuPathDB" id="TriTrypDB:C3747_150g16"/>
<feature type="compositionally biased region" description="Polar residues" evidence="7">
    <location>
        <begin position="80"/>
        <end position="94"/>
    </location>
</feature>
<dbReference type="OrthoDB" id="273010at2759"/>
<proteinExistence type="inferred from homology"/>
<comment type="function">
    <text evidence="6">Involved in efficient integration of the N-module into mitochondrial respiratory chain complex I.</text>
</comment>
<sequence length="178" mass="20410">MVNLSFCLRHKLRDAAGNAHNFAFDIMTKVYREAVYAKDARYAGNPMYPERQTSATAAGIARSPPASASTVAELGKIQKGDQTGASTSASSEMPRSQRRSGVQVDILNLYRDMLRALQRLEDPRTRKDLRKFIRSEFDSNRDIPRRCITRIEWHLHHGKNKLEELRTMRPDTKFFLVK</sequence>
<feature type="region of interest" description="Disordered" evidence="7">
    <location>
        <begin position="56"/>
        <end position="100"/>
    </location>
</feature>
<comment type="caution">
    <text evidence="9">The sequence shown here is derived from an EMBL/GenBank/DDBJ whole genome shotgun (WGS) entry which is preliminary data.</text>
</comment>
<evidence type="ECO:0000256" key="5">
    <source>
        <dbReference type="ARBA" id="ARBA00026235"/>
    </source>
</evidence>
<evidence type="ECO:0000256" key="4">
    <source>
        <dbReference type="ARBA" id="ARBA00023128"/>
    </source>
</evidence>
<evidence type="ECO:0000256" key="3">
    <source>
        <dbReference type="ARBA" id="ARBA00022946"/>
    </source>
</evidence>
<protein>
    <recommendedName>
        <fullName evidence="5">LYR motif-containing protein 2</fullName>
    </recommendedName>
</protein>
<dbReference type="CDD" id="cd20262">
    <property type="entry name" value="Complex1_LYR_LYRM2"/>
    <property type="match status" value="1"/>
</dbReference>
<accession>A0A2V2W7I6</accession>
<dbReference type="PANTHER" id="PTHR13675">
    <property type="entry name" value="LYR MOTIF-CONTAINING PROTEIN 2"/>
    <property type="match status" value="1"/>
</dbReference>
<dbReference type="InterPro" id="IPR008011">
    <property type="entry name" value="Complex1_LYR_dom"/>
</dbReference>
<evidence type="ECO:0000256" key="7">
    <source>
        <dbReference type="SAM" id="MobiDB-lite"/>
    </source>
</evidence>
<dbReference type="OMA" id="NHVGNIG"/>
<dbReference type="VEuPathDB" id="TriTrypDB:TcCL_NonESM06942"/>
<evidence type="ECO:0000313" key="10">
    <source>
        <dbReference type="Proteomes" id="UP000246078"/>
    </source>
</evidence>
<dbReference type="AlphaFoldDB" id="A0A2V2W7I6"/>
<dbReference type="GO" id="GO:0034553">
    <property type="term" value="P:mitochondrial respiratory chain complex II assembly"/>
    <property type="evidence" value="ECO:0007669"/>
    <property type="project" value="TreeGrafter"/>
</dbReference>
<gene>
    <name evidence="9" type="ORF">C3747_150g16</name>
</gene>
<dbReference type="Pfam" id="PF05347">
    <property type="entry name" value="Complex1_LYR"/>
    <property type="match status" value="1"/>
</dbReference>
<dbReference type="SMR" id="A0A2V2W7I6"/>
<organism evidence="9 10">
    <name type="scientific">Trypanosoma cruzi</name>
    <dbReference type="NCBI Taxonomy" id="5693"/>
    <lineage>
        <taxon>Eukaryota</taxon>
        <taxon>Discoba</taxon>
        <taxon>Euglenozoa</taxon>
        <taxon>Kinetoplastea</taxon>
        <taxon>Metakinetoplastina</taxon>
        <taxon>Trypanosomatida</taxon>
        <taxon>Trypanosomatidae</taxon>
        <taxon>Trypanosoma</taxon>
        <taxon>Schizotrypanum</taxon>
    </lineage>
</organism>
<evidence type="ECO:0000313" key="9">
    <source>
        <dbReference type="EMBL" id="PWV04471.1"/>
    </source>
</evidence>
<dbReference type="VEuPathDB" id="TriTrypDB:C4B63_4g257"/>
<comment type="subcellular location">
    <subcellularLocation>
        <location evidence="1">Mitochondrion</location>
    </subcellularLocation>
</comment>
<dbReference type="VEuPathDB" id="TriTrypDB:TcG_13482"/>
<dbReference type="PANTHER" id="PTHR13675:SF1">
    <property type="entry name" value="SUCCINATE DEHYDROGENASE ASSEMBLY FACTOR 1, MITOCHONDRIAL"/>
    <property type="match status" value="1"/>
</dbReference>
<comment type="similarity">
    <text evidence="2">Belongs to the complex I LYR family.</text>
</comment>